<protein>
    <submittedName>
        <fullName evidence="1">Uncharacterized protein</fullName>
    </submittedName>
</protein>
<evidence type="ECO:0000313" key="1">
    <source>
        <dbReference type="EMBL" id="KAI8568450.1"/>
    </source>
</evidence>
<reference evidence="1" key="1">
    <citation type="submission" date="2022-02" db="EMBL/GenBank/DDBJ databases">
        <title>Plant Genome Project.</title>
        <authorList>
            <person name="Zhang R.-G."/>
        </authorList>
    </citation>
    <scope>NUCLEOTIDE SEQUENCE</scope>
    <source>
        <strain evidence="1">AT1</strain>
    </source>
</reference>
<keyword evidence="2" id="KW-1185">Reference proteome</keyword>
<accession>A0ACC0PSI0</accession>
<proteinExistence type="predicted"/>
<evidence type="ECO:0000313" key="2">
    <source>
        <dbReference type="Proteomes" id="UP001062846"/>
    </source>
</evidence>
<comment type="caution">
    <text evidence="1">The sequence shown here is derived from an EMBL/GenBank/DDBJ whole genome shotgun (WGS) entry which is preliminary data.</text>
</comment>
<dbReference type="EMBL" id="CM046389">
    <property type="protein sequence ID" value="KAI8568450.1"/>
    <property type="molecule type" value="Genomic_DNA"/>
</dbReference>
<organism evidence="1 2">
    <name type="scientific">Rhododendron molle</name>
    <name type="common">Chinese azalea</name>
    <name type="synonym">Azalea mollis</name>
    <dbReference type="NCBI Taxonomy" id="49168"/>
    <lineage>
        <taxon>Eukaryota</taxon>
        <taxon>Viridiplantae</taxon>
        <taxon>Streptophyta</taxon>
        <taxon>Embryophyta</taxon>
        <taxon>Tracheophyta</taxon>
        <taxon>Spermatophyta</taxon>
        <taxon>Magnoliopsida</taxon>
        <taxon>eudicotyledons</taxon>
        <taxon>Gunneridae</taxon>
        <taxon>Pentapetalae</taxon>
        <taxon>asterids</taxon>
        <taxon>Ericales</taxon>
        <taxon>Ericaceae</taxon>
        <taxon>Ericoideae</taxon>
        <taxon>Rhodoreae</taxon>
        <taxon>Rhododendron</taxon>
    </lineage>
</organism>
<name>A0ACC0PSI0_RHOML</name>
<sequence>MAIQSKVATRSVLLGSNLILEGQSSLCPLCSLVLETPQHLFLHCLFSWGVWSQILEWWRVQWVCPESLHNLLRWWMDNRFRNLEKRLWEATFFATLWSLWQVRNEFVFNNATVTVEQLGKWSIK</sequence>
<dbReference type="Proteomes" id="UP001062846">
    <property type="component" value="Chromosome 2"/>
</dbReference>
<gene>
    <name evidence="1" type="ORF">RHMOL_Rhmol02G0200400</name>
</gene>